<dbReference type="AlphaFoldDB" id="U4TIT2"/>
<proteinExistence type="predicted"/>
<dbReference type="RefSeq" id="WP_022530649.1">
    <property type="nucleotide sequence ID" value="NZ_KI271605.1"/>
</dbReference>
<protein>
    <submittedName>
        <fullName evidence="1">Uncharacterized protein</fullName>
    </submittedName>
</protein>
<dbReference type="STRING" id="1231336.L248_1642"/>
<dbReference type="EMBL" id="KI271605">
    <property type="protein sequence ID" value="ERL64109.1"/>
    <property type="molecule type" value="Genomic_DNA"/>
</dbReference>
<organism evidence="1 2">
    <name type="scientific">Schleiferilactobacillus shenzhenensis LY-73</name>
    <dbReference type="NCBI Taxonomy" id="1231336"/>
    <lineage>
        <taxon>Bacteria</taxon>
        <taxon>Bacillati</taxon>
        <taxon>Bacillota</taxon>
        <taxon>Bacilli</taxon>
        <taxon>Lactobacillales</taxon>
        <taxon>Lactobacillaceae</taxon>
        <taxon>Schleiferilactobacillus</taxon>
    </lineage>
</organism>
<evidence type="ECO:0000313" key="1">
    <source>
        <dbReference type="EMBL" id="ERL64109.1"/>
    </source>
</evidence>
<reference evidence="2" key="1">
    <citation type="journal article" date="2013" name="Genome Announc.">
        <title>Whole-Genome Sequencing of Lactobacillus shenzhenensis Strain LY-73T.</title>
        <authorList>
            <person name="Lin Z."/>
            <person name="Liu Z."/>
            <person name="Yang R."/>
            <person name="Zou Y."/>
            <person name="Wan D."/>
            <person name="Chen J."/>
            <person name="Guo M."/>
            <person name="Zhao J."/>
            <person name="Fang C."/>
            <person name="Yang R."/>
            <person name="Liu F."/>
        </authorList>
    </citation>
    <scope>NUCLEOTIDE SEQUENCE [LARGE SCALE GENOMIC DNA]</scope>
    <source>
        <strain evidence="2">LY-73</strain>
    </source>
</reference>
<gene>
    <name evidence="1" type="ORF">L248_1642</name>
</gene>
<keyword evidence="2" id="KW-1185">Reference proteome</keyword>
<dbReference type="eggNOG" id="ENOG5033XFD">
    <property type="taxonomic scope" value="Bacteria"/>
</dbReference>
<accession>U4TIT2</accession>
<dbReference type="Proteomes" id="UP000030647">
    <property type="component" value="Unassembled WGS sequence"/>
</dbReference>
<name>U4TIT2_9LACO</name>
<dbReference type="HOGENOM" id="CLU_1208560_0_0_9"/>
<sequence>MADGEKGTADLAAATRTPAFRQALRAAVLAGLPAGVQLVAANYARTSASSYWLLRWPNAAPEPTWLTLRIATHQHWLTHVQQVEIVWPQLPKLTGLSAVVTAALTEPTAAAVRYQFTPLELAILKQMLVLADRDLVWLLQLTPAIAASHKGRSFDLQNDLRRLPLLLGDRNNVNNFLTPVSAPGFQDRIIDFFGANLLFAQFSAHHLLKLLPTIQWVKPILAADPRRVNWQVLLASTYGQHFMAVTAQAAARHRS</sequence>
<evidence type="ECO:0000313" key="2">
    <source>
        <dbReference type="Proteomes" id="UP000030647"/>
    </source>
</evidence>